<dbReference type="Proteomes" id="UP000283650">
    <property type="component" value="Unassembled WGS sequence"/>
</dbReference>
<evidence type="ECO:0000313" key="3">
    <source>
        <dbReference type="Proteomes" id="UP000283650"/>
    </source>
</evidence>
<dbReference type="InterPro" id="IPR008964">
    <property type="entry name" value="Invasin/intimin_cell_adhesion"/>
</dbReference>
<reference evidence="2 3" key="1">
    <citation type="submission" date="2016-10" db="EMBL/GenBank/DDBJ databases">
        <title>Comparative genome analysis of multiple Pseudomonas spp. focuses on biocontrol and plant growth promoting traits.</title>
        <authorList>
            <person name="Tao X.-Y."/>
            <person name="Taylor C.G."/>
        </authorList>
    </citation>
    <scope>NUCLEOTIDE SEQUENCE [LARGE SCALE GENOMIC DNA]</scope>
    <source>
        <strain evidence="2 3">2F9</strain>
    </source>
</reference>
<sequence length="649" mass="70850">MDTKTLDVALPADAEINLYAPQLPDSNTSVAGADCGIAKAFYELRPNGATVIINPVLAQRPLDTFSIHVNGVMRVDSQQAQSTDDAVTLHIPKNLLRSDPGFVNELSYTVTRTTGAEETYEPPLTILYNAIRPGMEDKNGDEGHSELELGLPRDVLEDGIDADRAAQGVQVWFSYPYCRPYDRIVLNCNGHDVEWEVHPDEAPATPTSTPTRIGRLLEKADLEAAGDHPQFSFTYTVFDQIGNGADLNSPWSAAIRVVVDLKGTRMAAPDIAEDPDDPHDAPDTIDLNKLGNKDLTIQVHVLEPLWATNDTVRVKYTATPGSGPVVAHTVDQLVGRLPFVHRLMIPNAKVIGDSVVAVLYEQIRGGIVIATSKVARARVIVKPVILEVKNSSGADVQNGGTVSDNKVVLSGSALAGMVLRVFDGEAFIEEIQTGSNYKWQSKLLPIAVGLHSFTVKEKTGNQFESDPWRFQRLALNIDRTQMKLDGFSVKVPQWPKTGEDSLGNTGIRVPTGGVPPYDYASSDPLTAPVSAAGKVTGLKQGVATIYVTDREGETVSYLVAVTNVYKLQISDQTLGSPEAEAWRNSLGGRHTYDSIFRNDIVRVYSPPLRTEHVWTCANFGQWGAYMRPDYSFNTILSARSWTAWCLLAI</sequence>
<evidence type="ECO:0000259" key="1">
    <source>
        <dbReference type="Pfam" id="PF02368"/>
    </source>
</evidence>
<dbReference type="SUPFAM" id="SSF49373">
    <property type="entry name" value="Invasin/intimin cell-adhesion fragments"/>
    <property type="match status" value="1"/>
</dbReference>
<dbReference type="EMBL" id="MOBY01000003">
    <property type="protein sequence ID" value="RON96145.1"/>
    <property type="molecule type" value="Genomic_DNA"/>
</dbReference>
<protein>
    <recommendedName>
        <fullName evidence="1">BIG2 domain-containing protein</fullName>
    </recommendedName>
</protein>
<evidence type="ECO:0000313" key="2">
    <source>
        <dbReference type="EMBL" id="RON96145.1"/>
    </source>
</evidence>
<feature type="domain" description="BIG2" evidence="1">
    <location>
        <begin position="519"/>
        <end position="553"/>
    </location>
</feature>
<name>A0A423ND37_PSEFL</name>
<comment type="caution">
    <text evidence="2">The sequence shown here is derived from an EMBL/GenBank/DDBJ whole genome shotgun (WGS) entry which is preliminary data.</text>
</comment>
<dbReference type="Gene3D" id="2.60.40.1080">
    <property type="match status" value="1"/>
</dbReference>
<dbReference type="InterPro" id="IPR003343">
    <property type="entry name" value="Big_2"/>
</dbReference>
<dbReference type="Pfam" id="PF02368">
    <property type="entry name" value="Big_2"/>
    <property type="match status" value="1"/>
</dbReference>
<dbReference type="RefSeq" id="WP_123375119.1">
    <property type="nucleotide sequence ID" value="NZ_MOBY01000003.1"/>
</dbReference>
<gene>
    <name evidence="2" type="ORF">BK672_06110</name>
</gene>
<dbReference type="AlphaFoldDB" id="A0A423ND37"/>
<organism evidence="2 3">
    <name type="scientific">Pseudomonas fluorescens</name>
    <dbReference type="NCBI Taxonomy" id="294"/>
    <lineage>
        <taxon>Bacteria</taxon>
        <taxon>Pseudomonadati</taxon>
        <taxon>Pseudomonadota</taxon>
        <taxon>Gammaproteobacteria</taxon>
        <taxon>Pseudomonadales</taxon>
        <taxon>Pseudomonadaceae</taxon>
        <taxon>Pseudomonas</taxon>
    </lineage>
</organism>
<proteinExistence type="predicted"/>
<accession>A0A423ND37</accession>